<evidence type="ECO:0000313" key="3">
    <source>
        <dbReference type="EMBL" id="PWE85656.1"/>
    </source>
</evidence>
<dbReference type="InterPro" id="IPR035897">
    <property type="entry name" value="Toll_tir_struct_dom_sf"/>
</dbReference>
<organism evidence="3 4">
    <name type="scientific">Eubacterium ramulus</name>
    <dbReference type="NCBI Taxonomy" id="39490"/>
    <lineage>
        <taxon>Bacteria</taxon>
        <taxon>Bacillati</taxon>
        <taxon>Bacillota</taxon>
        <taxon>Clostridia</taxon>
        <taxon>Eubacteriales</taxon>
        <taxon>Eubacteriaceae</taxon>
        <taxon>Eubacterium</taxon>
    </lineage>
</organism>
<reference evidence="3 4" key="1">
    <citation type="submission" date="2014-09" db="EMBL/GenBank/DDBJ databases">
        <title>Butyrate-producing bacteria isolated from human gut.</title>
        <authorList>
            <person name="Zhang Q."/>
            <person name="Zhao L."/>
        </authorList>
    </citation>
    <scope>NUCLEOTIDE SEQUENCE [LARGE SCALE GENOMIC DNA]</scope>
    <source>
        <strain evidence="3 4">21</strain>
    </source>
</reference>
<dbReference type="InterPro" id="IPR000157">
    <property type="entry name" value="TIR_dom"/>
</dbReference>
<dbReference type="OrthoDB" id="344630at2"/>
<evidence type="ECO:0000313" key="4">
    <source>
        <dbReference type="Proteomes" id="UP000245288"/>
    </source>
</evidence>
<dbReference type="Proteomes" id="UP000245288">
    <property type="component" value="Unassembled WGS sequence"/>
</dbReference>
<evidence type="ECO:0000256" key="1">
    <source>
        <dbReference type="SAM" id="MobiDB-lite"/>
    </source>
</evidence>
<dbReference type="EMBL" id="JRFU01000166">
    <property type="protein sequence ID" value="PWE85656.1"/>
    <property type="molecule type" value="Genomic_DNA"/>
</dbReference>
<sequence>MGLDKNKIEEQIYKLKKIQENIHAILYALEENRQRMKEILDMLQADSSAVSGMWNGLIEDCTRNIYEIEHMQAKYTEYQMWLEKYLCFFDGEDLTKSQSTHAFMIRPVLPPEEIADLLGFTLTQVEDLLEFTLPSKKVDNLPEATLPSEKSDNLPQGTLPPDEKDITNSIENNRVVNYDSECESETEIEQAPVPLDKVYFSAIAPKSILKGEYSMIEIFMYEEKFRHVVDAAIVDAETAVREKKSGAMKAGKEAKITIVLNSPDIEITDGCEEQIWHGEYLNFSFAVELPEDFQKKQILFVAEVYIDDVIATRLKFIAKCTSAKEQKIEITREDVLSAFMSYASQDRQRVARIIQGMRKARPDIDIFFDVDSLRSGDDWEQALWREIDKRDVLFLCWSEYARESKWVDAEWRYAYKSKGPEYIEPVPIDPPSKCPPPEELAKKHFNDNLLYIINAEKDRETIPDREEWTVE</sequence>
<dbReference type="AlphaFoldDB" id="A0A2V1JNI8"/>
<dbReference type="SUPFAM" id="SSF52200">
    <property type="entry name" value="Toll/Interleukin receptor TIR domain"/>
    <property type="match status" value="1"/>
</dbReference>
<name>A0A2V1JNI8_EUBRA</name>
<dbReference type="Pfam" id="PF13676">
    <property type="entry name" value="TIR_2"/>
    <property type="match status" value="1"/>
</dbReference>
<dbReference type="Gene3D" id="3.40.50.10140">
    <property type="entry name" value="Toll/interleukin-1 receptor homology (TIR) domain"/>
    <property type="match status" value="1"/>
</dbReference>
<gene>
    <name evidence="3" type="ORF">LG34_14620</name>
</gene>
<accession>A0A2V1JNI8</accession>
<protein>
    <recommendedName>
        <fullName evidence="2">TIR domain-containing protein</fullName>
    </recommendedName>
</protein>
<keyword evidence="4" id="KW-1185">Reference proteome</keyword>
<feature type="domain" description="TIR" evidence="2">
    <location>
        <begin position="339"/>
        <end position="445"/>
    </location>
</feature>
<comment type="caution">
    <text evidence="3">The sequence shown here is derived from an EMBL/GenBank/DDBJ whole genome shotgun (WGS) entry which is preliminary data.</text>
</comment>
<dbReference type="RefSeq" id="WP_109216619.1">
    <property type="nucleotide sequence ID" value="NZ_JRFU01000166.1"/>
</dbReference>
<evidence type="ECO:0000259" key="2">
    <source>
        <dbReference type="Pfam" id="PF13676"/>
    </source>
</evidence>
<dbReference type="GO" id="GO:0007165">
    <property type="term" value="P:signal transduction"/>
    <property type="evidence" value="ECO:0007669"/>
    <property type="project" value="InterPro"/>
</dbReference>
<feature type="region of interest" description="Disordered" evidence="1">
    <location>
        <begin position="140"/>
        <end position="166"/>
    </location>
</feature>
<proteinExistence type="predicted"/>